<dbReference type="GeneID" id="8442788"/>
<organism evidence="1 2">
    <name type="scientific">Uncinocarpus reesii (strain UAMH 1704)</name>
    <dbReference type="NCBI Taxonomy" id="336963"/>
    <lineage>
        <taxon>Eukaryota</taxon>
        <taxon>Fungi</taxon>
        <taxon>Dikarya</taxon>
        <taxon>Ascomycota</taxon>
        <taxon>Pezizomycotina</taxon>
        <taxon>Eurotiomycetes</taxon>
        <taxon>Eurotiomycetidae</taxon>
        <taxon>Onygenales</taxon>
        <taxon>Onygenaceae</taxon>
        <taxon>Uncinocarpus</taxon>
    </lineage>
</organism>
<reference evidence="2" key="1">
    <citation type="journal article" date="2009" name="Genome Res.">
        <title>Comparative genomic analyses of the human fungal pathogens Coccidioides and their relatives.</title>
        <authorList>
            <person name="Sharpton T.J."/>
            <person name="Stajich J.E."/>
            <person name="Rounsley S.D."/>
            <person name="Gardner M.J."/>
            <person name="Wortman J.R."/>
            <person name="Jordar V.S."/>
            <person name="Maiti R."/>
            <person name="Kodira C.D."/>
            <person name="Neafsey D.E."/>
            <person name="Zeng Q."/>
            <person name="Hung C.-Y."/>
            <person name="McMahan C."/>
            <person name="Muszewska A."/>
            <person name="Grynberg M."/>
            <person name="Mandel M.A."/>
            <person name="Kellner E.M."/>
            <person name="Barker B.M."/>
            <person name="Galgiani J.N."/>
            <person name="Orbach M.J."/>
            <person name="Kirkland T.N."/>
            <person name="Cole G.T."/>
            <person name="Henn M.R."/>
            <person name="Birren B.W."/>
            <person name="Taylor J.W."/>
        </authorList>
    </citation>
    <scope>NUCLEOTIDE SEQUENCE [LARGE SCALE GENOMIC DNA]</scope>
    <source>
        <strain evidence="2">UAMH 1704</strain>
    </source>
</reference>
<evidence type="ECO:0000313" key="1">
    <source>
        <dbReference type="EMBL" id="EEP78459.1"/>
    </source>
</evidence>
<sequence>MAQRYRHYCGVDLWESPRRQNAGHNIDGIDLDYPLELQKGRAGPMSWRRVIPKFVNRRGRGLRDKDSVATVDIIKLG</sequence>
<dbReference type="InParanoid" id="C4JQ72"/>
<proteinExistence type="predicted"/>
<keyword evidence="2" id="KW-1185">Reference proteome</keyword>
<dbReference type="EMBL" id="CH476616">
    <property type="protein sequence ID" value="EEP78459.1"/>
    <property type="molecule type" value="Genomic_DNA"/>
</dbReference>
<dbReference type="RefSeq" id="XP_002543788.1">
    <property type="nucleotide sequence ID" value="XM_002543742.1"/>
</dbReference>
<dbReference type="VEuPathDB" id="FungiDB:UREG_03305"/>
<gene>
    <name evidence="1" type="ORF">UREG_03305</name>
</gene>
<dbReference type="HOGENOM" id="CLU_2639945_0_0_1"/>
<dbReference type="Proteomes" id="UP000002058">
    <property type="component" value="Unassembled WGS sequence"/>
</dbReference>
<dbReference type="KEGG" id="ure:UREG_03305"/>
<accession>C4JQ72</accession>
<dbReference type="AlphaFoldDB" id="C4JQ72"/>
<evidence type="ECO:0000313" key="2">
    <source>
        <dbReference type="Proteomes" id="UP000002058"/>
    </source>
</evidence>
<name>C4JQ72_UNCRE</name>
<protein>
    <submittedName>
        <fullName evidence="1">Uncharacterized protein</fullName>
    </submittedName>
</protein>